<evidence type="ECO:0000256" key="1">
    <source>
        <dbReference type="SAM" id="MobiDB-lite"/>
    </source>
</evidence>
<proteinExistence type="predicted"/>
<accession>A0A8J6BZI9</accession>
<reference evidence="2" key="1">
    <citation type="submission" date="2021-05" db="EMBL/GenBank/DDBJ databases">
        <title>The genome of the haptophyte Pavlova lutheri (Diacronema luteri, Pavlovales) - a model for lipid biosynthesis in eukaryotic algae.</title>
        <authorList>
            <person name="Hulatt C.J."/>
            <person name="Posewitz M.C."/>
        </authorList>
    </citation>
    <scope>NUCLEOTIDE SEQUENCE</scope>
    <source>
        <strain evidence="2">NIVA-4/92</strain>
    </source>
</reference>
<sequence length="350" mass="35774">MAPFAAILRPGGAKTSGRAAPARRREDAAPARGGATPCCGAVLARLRLLWRGRGARSGRERLLEMGDELVADQRLKARLHVGPLELSCDGVQLKPKLNFGVQGPAIYAVVGLRDVRGASIAAEAFAMVYVGVQSEGDSIGSFLENARSADALPLLGVLLALLPRVLGAVLDATGIDIEAASHRVSGLVVLYAGLGVTAGLNLGCWPDADGYYAVGVEGTVASGVGIGVTIRVGVHRHGRAMRVTLFAGNVGFDVVCALKHVVAAHGSELTAAAESAPASEGASLLRSPGLSRHFSGWWRLSRSRSTLVRASSTLADAPEAALCGSDSGLAHEGDEGDGALATPTPTGGPT</sequence>
<feature type="region of interest" description="Disordered" evidence="1">
    <location>
        <begin position="9"/>
        <end position="34"/>
    </location>
</feature>
<gene>
    <name evidence="2" type="ORF">KFE25_004368</name>
</gene>
<comment type="caution">
    <text evidence="2">The sequence shown here is derived from an EMBL/GenBank/DDBJ whole genome shotgun (WGS) entry which is preliminary data.</text>
</comment>
<dbReference type="EMBL" id="JAGTXO010000085">
    <property type="protein sequence ID" value="KAG8457057.1"/>
    <property type="molecule type" value="Genomic_DNA"/>
</dbReference>
<feature type="region of interest" description="Disordered" evidence="1">
    <location>
        <begin position="325"/>
        <end position="350"/>
    </location>
</feature>
<organism evidence="2 3">
    <name type="scientific">Diacronema lutheri</name>
    <name type="common">Unicellular marine alga</name>
    <name type="synonym">Monochrysis lutheri</name>
    <dbReference type="NCBI Taxonomy" id="2081491"/>
    <lineage>
        <taxon>Eukaryota</taxon>
        <taxon>Haptista</taxon>
        <taxon>Haptophyta</taxon>
        <taxon>Pavlovophyceae</taxon>
        <taxon>Pavlovales</taxon>
        <taxon>Pavlovaceae</taxon>
        <taxon>Diacronema</taxon>
    </lineage>
</organism>
<protein>
    <submittedName>
        <fullName evidence="2">Uncharacterized protein</fullName>
    </submittedName>
</protein>
<evidence type="ECO:0000313" key="2">
    <source>
        <dbReference type="EMBL" id="KAG8457057.1"/>
    </source>
</evidence>
<keyword evidence="3" id="KW-1185">Reference proteome</keyword>
<dbReference type="OrthoDB" id="10618553at2759"/>
<name>A0A8J6BZI9_DIALT</name>
<dbReference type="Proteomes" id="UP000751190">
    <property type="component" value="Unassembled WGS sequence"/>
</dbReference>
<dbReference type="AlphaFoldDB" id="A0A8J6BZI9"/>
<evidence type="ECO:0000313" key="3">
    <source>
        <dbReference type="Proteomes" id="UP000751190"/>
    </source>
</evidence>